<evidence type="ECO:0000313" key="2">
    <source>
        <dbReference type="Proteomes" id="UP000663880"/>
    </source>
</evidence>
<comment type="caution">
    <text evidence="1">The sequence shown here is derived from an EMBL/GenBank/DDBJ whole genome shotgun (WGS) entry which is preliminary data.</text>
</comment>
<dbReference type="AlphaFoldDB" id="A0A821UGC4"/>
<accession>A0A821UGC4</accession>
<name>A0A821UGC4_9NEOP</name>
<reference evidence="1" key="1">
    <citation type="submission" date="2021-02" db="EMBL/GenBank/DDBJ databases">
        <authorList>
            <person name="Steward A R."/>
        </authorList>
    </citation>
    <scope>NUCLEOTIDE SEQUENCE</scope>
</reference>
<dbReference type="OrthoDB" id="8121183at2759"/>
<proteinExistence type="predicted"/>
<sequence length="299" mass="33918">MKSEFENLPEFPEDHLFVDMSTVDEDPEAQSNHRAKKPKVIRPIKRDLENIRLECCRNVAGSTPNDYANKDFADRLIKLCDYFLLWTAIVPTLFYKDKIEDIASIMTASSAISEEYFKDVKKHVFVNKKHNPLVAFLKTHLNVLSGTMKLLAAMSNKYSKADSDKSDTTVSDEDIETISGISKTLEDVEEEQSEYHETSASLECERREINTESTISDDTNNNYTVNDSTLISAINPIDLSLPKITNSLLNDLSSIIKIEKIEDFNIGNSDLEMSVADLCTTHYENDDNETNLDEPKQNK</sequence>
<evidence type="ECO:0000313" key="1">
    <source>
        <dbReference type="EMBL" id="CAF4889058.1"/>
    </source>
</evidence>
<dbReference type="Proteomes" id="UP000663880">
    <property type="component" value="Unassembled WGS sequence"/>
</dbReference>
<organism evidence="1 2">
    <name type="scientific">Pieris macdunnoughi</name>
    <dbReference type="NCBI Taxonomy" id="345717"/>
    <lineage>
        <taxon>Eukaryota</taxon>
        <taxon>Metazoa</taxon>
        <taxon>Ecdysozoa</taxon>
        <taxon>Arthropoda</taxon>
        <taxon>Hexapoda</taxon>
        <taxon>Insecta</taxon>
        <taxon>Pterygota</taxon>
        <taxon>Neoptera</taxon>
        <taxon>Endopterygota</taxon>
        <taxon>Lepidoptera</taxon>
        <taxon>Glossata</taxon>
        <taxon>Ditrysia</taxon>
        <taxon>Papilionoidea</taxon>
        <taxon>Pieridae</taxon>
        <taxon>Pierinae</taxon>
        <taxon>Pieris</taxon>
    </lineage>
</organism>
<protein>
    <submittedName>
        <fullName evidence="1">Uncharacterized protein</fullName>
    </submittedName>
</protein>
<gene>
    <name evidence="1" type="ORF">PMACD_LOCUS10288</name>
</gene>
<dbReference type="EMBL" id="CAJOBZ010000031">
    <property type="protein sequence ID" value="CAF4889058.1"/>
    <property type="molecule type" value="Genomic_DNA"/>
</dbReference>
<keyword evidence="2" id="KW-1185">Reference proteome</keyword>